<dbReference type="GO" id="GO:0016491">
    <property type="term" value="F:oxidoreductase activity"/>
    <property type="evidence" value="ECO:0007669"/>
    <property type="project" value="UniProtKB-KW"/>
</dbReference>
<dbReference type="SUPFAM" id="SSF51905">
    <property type="entry name" value="FAD/NAD(P)-binding domain"/>
    <property type="match status" value="1"/>
</dbReference>
<comment type="subcellular location">
    <subcellularLocation>
        <location evidence="1">Membrane</location>
        <topology evidence="1">Multi-pass membrane protein</topology>
    </subcellularLocation>
</comment>
<evidence type="ECO:0000256" key="2">
    <source>
        <dbReference type="ARBA" id="ARBA00022448"/>
    </source>
</evidence>
<dbReference type="GO" id="GO:0071949">
    <property type="term" value="F:FAD binding"/>
    <property type="evidence" value="ECO:0007669"/>
    <property type="project" value="InterPro"/>
</dbReference>
<keyword evidence="5" id="KW-0274">FAD</keyword>
<evidence type="ECO:0000313" key="14">
    <source>
        <dbReference type="Proteomes" id="UP000530670"/>
    </source>
</evidence>
<dbReference type="PANTHER" id="PTHR43791">
    <property type="entry name" value="PERMEASE-RELATED"/>
    <property type="match status" value="1"/>
</dbReference>
<dbReference type="EMBL" id="JAAQRI010000041">
    <property type="protein sequence ID" value="KAF5645836.1"/>
    <property type="molecule type" value="Genomic_DNA"/>
</dbReference>
<dbReference type="AlphaFoldDB" id="A0A8H5S3E3"/>
<dbReference type="RefSeq" id="XP_037210518.1">
    <property type="nucleotide sequence ID" value="XM_037348442.1"/>
</dbReference>
<feature type="transmembrane region" description="Helical" evidence="11">
    <location>
        <begin position="131"/>
        <end position="154"/>
    </location>
</feature>
<dbReference type="OrthoDB" id="10016252at2759"/>
<feature type="transmembrane region" description="Helical" evidence="11">
    <location>
        <begin position="160"/>
        <end position="180"/>
    </location>
</feature>
<evidence type="ECO:0000256" key="3">
    <source>
        <dbReference type="ARBA" id="ARBA00022630"/>
    </source>
</evidence>
<evidence type="ECO:0000256" key="1">
    <source>
        <dbReference type="ARBA" id="ARBA00004141"/>
    </source>
</evidence>
<dbReference type="Pfam" id="PF01494">
    <property type="entry name" value="FAD_binding_3"/>
    <property type="match status" value="1"/>
</dbReference>
<evidence type="ECO:0000256" key="8">
    <source>
        <dbReference type="ARBA" id="ARBA00023136"/>
    </source>
</evidence>
<keyword evidence="7" id="KW-0560">Oxidoreductase</keyword>
<dbReference type="Gene3D" id="3.50.50.60">
    <property type="entry name" value="FAD/NAD(P)-binding domain"/>
    <property type="match status" value="1"/>
</dbReference>
<proteinExistence type="predicted"/>
<keyword evidence="3" id="KW-0285">Flavoprotein</keyword>
<reference evidence="13 14" key="1">
    <citation type="submission" date="2020-05" db="EMBL/GenBank/DDBJ databases">
        <title>Identification and distribution of gene clusters putatively required for synthesis of sphingolipid metabolism inhibitors in phylogenetically diverse species of the filamentous fungus Fusarium.</title>
        <authorList>
            <person name="Kim H.-S."/>
            <person name="Busman M."/>
            <person name="Brown D.W."/>
            <person name="Divon H."/>
            <person name="Uhlig S."/>
            <person name="Proctor R.H."/>
        </authorList>
    </citation>
    <scope>NUCLEOTIDE SEQUENCE [LARGE SCALE GENOMIC DNA]</scope>
    <source>
        <strain evidence="13 14">NRRL 66243</strain>
    </source>
</reference>
<dbReference type="Proteomes" id="UP000530670">
    <property type="component" value="Unassembled WGS sequence"/>
</dbReference>
<comment type="caution">
    <text evidence="13">The sequence shown here is derived from an EMBL/GenBank/DDBJ whole genome shotgun (WGS) entry which is preliminary data.</text>
</comment>
<dbReference type="InterPro" id="IPR036259">
    <property type="entry name" value="MFS_trans_sf"/>
</dbReference>
<feature type="region of interest" description="Disordered" evidence="10">
    <location>
        <begin position="1"/>
        <end position="26"/>
    </location>
</feature>
<name>A0A8H5S3E3_9HYPO</name>
<keyword evidence="8 11" id="KW-0472">Membrane</keyword>
<evidence type="ECO:0000256" key="11">
    <source>
        <dbReference type="SAM" id="Phobius"/>
    </source>
</evidence>
<feature type="transmembrane region" description="Helical" evidence="11">
    <location>
        <begin position="192"/>
        <end position="211"/>
    </location>
</feature>
<dbReference type="InterPro" id="IPR002938">
    <property type="entry name" value="FAD-bd"/>
</dbReference>
<dbReference type="Gene3D" id="3.30.70.2450">
    <property type="match status" value="1"/>
</dbReference>
<gene>
    <name evidence="13" type="ORF">FTJAE_2266</name>
</gene>
<evidence type="ECO:0000256" key="7">
    <source>
        <dbReference type="ARBA" id="ARBA00023002"/>
    </source>
</evidence>
<evidence type="ECO:0000256" key="4">
    <source>
        <dbReference type="ARBA" id="ARBA00022692"/>
    </source>
</evidence>
<dbReference type="GeneID" id="59300712"/>
<dbReference type="GO" id="GO:0016020">
    <property type="term" value="C:membrane"/>
    <property type="evidence" value="ECO:0007669"/>
    <property type="project" value="UniProtKB-SubCell"/>
</dbReference>
<evidence type="ECO:0000256" key="10">
    <source>
        <dbReference type="SAM" id="MobiDB-lite"/>
    </source>
</evidence>
<feature type="transmembrane region" description="Helical" evidence="11">
    <location>
        <begin position="417"/>
        <end position="437"/>
    </location>
</feature>
<dbReference type="SUPFAM" id="SSF103473">
    <property type="entry name" value="MFS general substrate transporter"/>
    <property type="match status" value="1"/>
</dbReference>
<feature type="transmembrane region" description="Helical" evidence="11">
    <location>
        <begin position="358"/>
        <end position="376"/>
    </location>
</feature>
<feature type="domain" description="FAD-binding" evidence="12">
    <location>
        <begin position="489"/>
        <end position="836"/>
    </location>
</feature>
<dbReference type="Gene3D" id="1.20.1250.20">
    <property type="entry name" value="MFS general substrate transporter like domains"/>
    <property type="match status" value="1"/>
</dbReference>
<keyword evidence="9" id="KW-0325">Glycoprotein</keyword>
<keyword evidence="14" id="KW-1185">Reference proteome</keyword>
<evidence type="ECO:0000313" key="13">
    <source>
        <dbReference type="EMBL" id="KAF5645836.1"/>
    </source>
</evidence>
<keyword evidence="2" id="KW-0813">Transport</keyword>
<evidence type="ECO:0000256" key="9">
    <source>
        <dbReference type="ARBA" id="ARBA00023180"/>
    </source>
</evidence>
<organism evidence="13 14">
    <name type="scientific">Fusarium tjaetaba</name>
    <dbReference type="NCBI Taxonomy" id="1567544"/>
    <lineage>
        <taxon>Eukaryota</taxon>
        <taxon>Fungi</taxon>
        <taxon>Dikarya</taxon>
        <taxon>Ascomycota</taxon>
        <taxon>Pezizomycotina</taxon>
        <taxon>Sordariomycetes</taxon>
        <taxon>Hypocreomycetidae</taxon>
        <taxon>Hypocreales</taxon>
        <taxon>Nectriaceae</taxon>
        <taxon>Fusarium</taxon>
        <taxon>Fusarium fujikuroi species complex</taxon>
    </lineage>
</organism>
<protein>
    <submittedName>
        <fullName evidence="13">3-(3-hydroxyphenyl)propionate 2-hydroxylase</fullName>
    </submittedName>
</protein>
<dbReference type="PRINTS" id="PR00420">
    <property type="entry name" value="RNGMNOXGNASE"/>
</dbReference>
<evidence type="ECO:0000256" key="5">
    <source>
        <dbReference type="ARBA" id="ARBA00022827"/>
    </source>
</evidence>
<feature type="transmembrane region" description="Helical" evidence="11">
    <location>
        <begin position="388"/>
        <end position="410"/>
    </location>
</feature>
<feature type="transmembrane region" description="Helical" evidence="11">
    <location>
        <begin position="99"/>
        <end position="119"/>
    </location>
</feature>
<evidence type="ECO:0000256" key="6">
    <source>
        <dbReference type="ARBA" id="ARBA00022989"/>
    </source>
</evidence>
<feature type="transmembrane region" description="Helical" evidence="11">
    <location>
        <begin position="327"/>
        <end position="346"/>
    </location>
</feature>
<keyword evidence="6 11" id="KW-1133">Transmembrane helix</keyword>
<dbReference type="InterPro" id="IPR011701">
    <property type="entry name" value="MFS"/>
</dbReference>
<dbReference type="PANTHER" id="PTHR43791:SF74">
    <property type="entry name" value="TRANSPORTER, PUTATIVE (AFU_ORTHOLOGUE AFUA_1G17530)-RELATED"/>
    <property type="match status" value="1"/>
</dbReference>
<dbReference type="GO" id="GO:0022857">
    <property type="term" value="F:transmembrane transporter activity"/>
    <property type="evidence" value="ECO:0007669"/>
    <property type="project" value="InterPro"/>
</dbReference>
<keyword evidence="4 11" id="KW-0812">Transmembrane</keyword>
<feature type="compositionally biased region" description="Polar residues" evidence="10">
    <location>
        <begin position="1"/>
        <end position="17"/>
    </location>
</feature>
<accession>A0A8H5S3E3</accession>
<dbReference type="InterPro" id="IPR036188">
    <property type="entry name" value="FAD/NAD-bd_sf"/>
</dbReference>
<feature type="transmembrane region" description="Helical" evidence="11">
    <location>
        <begin position="223"/>
        <end position="243"/>
    </location>
</feature>
<sequence>MADQKTQISKRSPNEQIDFQDGSSHETHPDTYNVALKLAEAHAEDEVDPIAEKKLVKKIDWYLMPLMCMTYALQYYDKVMIGHGAIFGLREDLDIVQGLRYSNCTMIFFCGFIVGCYPLSILGQKFPTAKVCAAICFLWGIVVLSTPACTSYSGFMANRFFLGLIEAGVSPLFMLVTSKWYTNEEQVLRMGFWYSSGGAVNLVSPLINYGLGSIKGSIAGWRILYIFAGALTLLWSFVVYVFFPDSPVTAKRLTEAERALAILRLRKNNTGFENTRLKPRQIWETLISYQFWSLCLLGMLCSTATSAANTFSSLVFKGLGFSVFHTLLLNIPLGAISIFTIVGSGWLGRTLPDMRHHIYTIACLPVITGCVLLWQLPASQTAGRIVGIYLVSFFGSCYVQVIAFGTCNFAGYTKKTIVSAGIFIGYCLGNIIGPLLFDATHVDGTFNLHCTLADFTQRLTIMDSSSSDRPFNKAGYSPRIPQIVADIQQIIIVGAGPSGLLLALLLAQRNIPSVVLESWPHLDTRLRATQYGVPATRVFRRAGILEDIRKASIAKFPSICWRRVSDHEKLISLDLSLVEDDPDRMTILPLGEIIQIIYRHCLERGEGLIDVKFNHEVTNVGQDGNSAYVDVNIKGEGGSENARITADYVVGCDGASSAVRRSLFGREWPGQTLPYRFVVQNVYYDGFQRHNWDGGNYMVDNDHWGLIARRGKGGLWRVTYGDPVTGLTDEEYLARRPAHMKAMLPGHPDPDQYRIEHTNIYNIHNRCVESFKVGRVILAADAAHVCNPMGGYGCMTAVLDVGGLADCFIGYYHGLADEDILNKYAEVRRDIFVRYVDPRSIKNLNRVATSDPHTVLETDKFFGILKDLQQDDNDMRAFLLKVSSIEYDFTKHYKSNQSGQVL</sequence>
<dbReference type="Pfam" id="PF07690">
    <property type="entry name" value="MFS_1"/>
    <property type="match status" value="1"/>
</dbReference>
<evidence type="ECO:0000259" key="12">
    <source>
        <dbReference type="Pfam" id="PF01494"/>
    </source>
</evidence>